<accession>A0A9E6ZN90</accession>
<keyword evidence="4" id="KW-1185">Reference proteome</keyword>
<dbReference type="RefSeq" id="WP_255845651.1">
    <property type="nucleotide sequence ID" value="NZ_CP094358.1"/>
</dbReference>
<gene>
    <name evidence="3" type="ORF">MQE35_06980</name>
</gene>
<name>A0A9E6ZN90_9FLAO</name>
<dbReference type="EMBL" id="CP094358">
    <property type="protein sequence ID" value="UOB19034.1"/>
    <property type="molecule type" value="Genomic_DNA"/>
</dbReference>
<dbReference type="Proteomes" id="UP000831290">
    <property type="component" value="Chromosome"/>
</dbReference>
<evidence type="ECO:0000313" key="4">
    <source>
        <dbReference type="Proteomes" id="UP000831290"/>
    </source>
</evidence>
<feature type="signal peptide" evidence="1">
    <location>
        <begin position="1"/>
        <end position="21"/>
    </location>
</feature>
<evidence type="ECO:0000256" key="1">
    <source>
        <dbReference type="SAM" id="SignalP"/>
    </source>
</evidence>
<protein>
    <submittedName>
        <fullName evidence="3">PorT family protein</fullName>
    </submittedName>
</protein>
<dbReference type="AlphaFoldDB" id="A0A9E6ZN90"/>
<keyword evidence="1" id="KW-0732">Signal</keyword>
<sequence>MKLFLCIGFTFLVVFANCTYAQDEIFQDDEVKIIEAGKYLEDQFYIGVTYNILLNRPENVSQNNFSSGIQLGFIKDIPLNNNRNLGLGIGVGYATNSYFSNLRATKNSGDIVYDVIPSDVSYRRNKVGTHQLEIPFEFRWRTSTADRYKFWRLYSGIKLSYVFSARSKFITADDRVIFSNDEIEKFQYGLYFSFGYNTWNFYGYYQLNNLFSNDSFIESTGEKINAGVLSVGLMFYIL</sequence>
<dbReference type="Pfam" id="PF13568">
    <property type="entry name" value="OMP_b-brl_2"/>
    <property type="match status" value="1"/>
</dbReference>
<proteinExistence type="predicted"/>
<evidence type="ECO:0000313" key="3">
    <source>
        <dbReference type="EMBL" id="UOB19034.1"/>
    </source>
</evidence>
<evidence type="ECO:0000259" key="2">
    <source>
        <dbReference type="Pfam" id="PF13568"/>
    </source>
</evidence>
<organism evidence="3 4">
    <name type="scientific">Abyssalbus ytuae</name>
    <dbReference type="NCBI Taxonomy" id="2926907"/>
    <lineage>
        <taxon>Bacteria</taxon>
        <taxon>Pseudomonadati</taxon>
        <taxon>Bacteroidota</taxon>
        <taxon>Flavobacteriia</taxon>
        <taxon>Flavobacteriales</taxon>
        <taxon>Flavobacteriaceae</taxon>
        <taxon>Abyssalbus</taxon>
    </lineage>
</organism>
<dbReference type="KEGG" id="fbm:MQE35_06980"/>
<reference evidence="3" key="1">
    <citation type="submission" date="2022-03" db="EMBL/GenBank/DDBJ databases">
        <title>Description of Abyssus ytuae gen. nov., sp. nov., a novel member of the family Flavobacteriaceae isolated from the sediment of Mariana Trench.</title>
        <authorList>
            <person name="Zhang J."/>
            <person name="Xu X."/>
        </authorList>
    </citation>
    <scope>NUCLEOTIDE SEQUENCE</scope>
    <source>
        <strain evidence="3">MT3330</strain>
    </source>
</reference>
<feature type="domain" description="Outer membrane protein beta-barrel" evidence="2">
    <location>
        <begin position="30"/>
        <end position="211"/>
    </location>
</feature>
<dbReference type="InterPro" id="IPR025665">
    <property type="entry name" value="Beta-barrel_OMP_2"/>
</dbReference>
<feature type="chain" id="PRO_5038638042" evidence="1">
    <location>
        <begin position="22"/>
        <end position="238"/>
    </location>
</feature>